<dbReference type="RefSeq" id="WP_014771520.1">
    <property type="nucleotide sequence ID" value="NC_018010.1"/>
</dbReference>
<dbReference type="SUPFAM" id="SSF51556">
    <property type="entry name" value="Metallo-dependent hydrolases"/>
    <property type="match status" value="1"/>
</dbReference>
<protein>
    <submittedName>
        <fullName evidence="2">Mg-dependent DNase</fullName>
    </submittedName>
</protein>
<dbReference type="Gene3D" id="3.20.20.140">
    <property type="entry name" value="Metal-dependent hydrolases"/>
    <property type="match status" value="1"/>
</dbReference>
<dbReference type="Pfam" id="PF01026">
    <property type="entry name" value="TatD_DNase"/>
    <property type="match status" value="1"/>
</dbReference>
<dbReference type="InterPro" id="IPR001130">
    <property type="entry name" value="TatD-like"/>
</dbReference>
<dbReference type="InterPro" id="IPR032466">
    <property type="entry name" value="Metal_Hydrolase"/>
</dbReference>
<dbReference type="PANTHER" id="PTHR46124:SF2">
    <property type="entry name" value="D-AMINOACYL-TRNA DEACYLASE"/>
    <property type="match status" value="1"/>
</dbReference>
<accession>I3Z2P4</accession>
<feature type="binding site" evidence="1">
    <location>
        <position position="65"/>
    </location>
    <ligand>
        <name>a divalent metal cation</name>
        <dbReference type="ChEBI" id="CHEBI:60240"/>
        <label>1</label>
    </ligand>
</feature>
<reference evidence="3" key="1">
    <citation type="submission" date="2012-06" db="EMBL/GenBank/DDBJ databases">
        <title>The complete genome of Belliella baltica DSM 15883.</title>
        <authorList>
            <person name="Lucas S."/>
            <person name="Copeland A."/>
            <person name="Lapidus A."/>
            <person name="Goodwin L."/>
            <person name="Pitluck S."/>
            <person name="Peters L."/>
            <person name="Mikhailova N."/>
            <person name="Davenport K."/>
            <person name="Kyrpides N."/>
            <person name="Mavromatis K."/>
            <person name="Pagani I."/>
            <person name="Ivanova N."/>
            <person name="Ovchinnikova G."/>
            <person name="Zeytun A."/>
            <person name="Detter J.C."/>
            <person name="Han C."/>
            <person name="Land M."/>
            <person name="Hauser L."/>
            <person name="Markowitz V."/>
            <person name="Cheng J.-F."/>
            <person name="Hugenholtz P."/>
            <person name="Woyke T."/>
            <person name="Wu D."/>
            <person name="Tindall B."/>
            <person name="Pomrenke H."/>
            <person name="Brambilla E."/>
            <person name="Klenk H.-P."/>
            <person name="Eisen J.A."/>
        </authorList>
    </citation>
    <scope>NUCLEOTIDE SEQUENCE [LARGE SCALE GENOMIC DNA]</scope>
    <source>
        <strain evidence="3">DSM 15883 / CIP 108006 / LMG 21964 / BA134</strain>
    </source>
</reference>
<dbReference type="STRING" id="866536.Belba_0865"/>
<feature type="binding site" evidence="1">
    <location>
        <position position="124"/>
    </location>
    <ligand>
        <name>a divalent metal cation</name>
        <dbReference type="ChEBI" id="CHEBI:60240"/>
        <label>2</label>
    </ligand>
</feature>
<dbReference type="OrthoDB" id="664222at2"/>
<evidence type="ECO:0000313" key="3">
    <source>
        <dbReference type="Proteomes" id="UP000006050"/>
    </source>
</evidence>
<proteinExistence type="predicted"/>
<dbReference type="GO" id="GO:0046872">
    <property type="term" value="F:metal ion binding"/>
    <property type="evidence" value="ECO:0007669"/>
    <property type="project" value="UniProtKB-KW"/>
</dbReference>
<name>I3Z2P4_BELBD</name>
<dbReference type="GO" id="GO:0016788">
    <property type="term" value="F:hydrolase activity, acting on ester bonds"/>
    <property type="evidence" value="ECO:0007669"/>
    <property type="project" value="InterPro"/>
</dbReference>
<dbReference type="Proteomes" id="UP000006050">
    <property type="component" value="Chromosome"/>
</dbReference>
<organism evidence="2 3">
    <name type="scientific">Belliella baltica (strain DSM 15883 / CIP 108006 / LMG 21964 / BA134)</name>
    <dbReference type="NCBI Taxonomy" id="866536"/>
    <lineage>
        <taxon>Bacteria</taxon>
        <taxon>Pseudomonadati</taxon>
        <taxon>Bacteroidota</taxon>
        <taxon>Cytophagia</taxon>
        <taxon>Cytophagales</taxon>
        <taxon>Cyclobacteriaceae</taxon>
        <taxon>Belliella</taxon>
    </lineage>
</organism>
<dbReference type="PANTHER" id="PTHR46124">
    <property type="entry name" value="D-AMINOACYL-TRNA DEACYLASE"/>
    <property type="match status" value="1"/>
</dbReference>
<dbReference type="PIRSF" id="PIRSF005902">
    <property type="entry name" value="DNase_TatD"/>
    <property type="match status" value="1"/>
</dbReference>
<dbReference type="KEGG" id="bbd:Belba_0865"/>
<keyword evidence="1" id="KW-0479">Metal-binding</keyword>
<keyword evidence="3" id="KW-1185">Reference proteome</keyword>
<evidence type="ECO:0000256" key="1">
    <source>
        <dbReference type="PIRSR" id="PIRSR005902-1"/>
    </source>
</evidence>
<sequence>MNLFDLHTHQNTSSFSIYNQSTNDQKAIAWYSLGLHPWYLKDSWVQDLEKMKVFSQDKNLMAIGECGFDLLKGSDLNLQLSAFTAQIHWAKELGLPIIMHQVKGLHLLQQILKNDSALPAIIWHAYNQKPTIGASLLNFPIYFSFGKDILKPASNAQEFLKKCPLERIFFETDDSELKIEQVFSQASLLLQLPVETLAKQVIDNWNKISKRKIDE</sequence>
<gene>
    <name evidence="2" type="ordered locus">Belba_0865</name>
</gene>
<dbReference type="AlphaFoldDB" id="I3Z2P4"/>
<feature type="binding site" evidence="1">
    <location>
        <position position="100"/>
    </location>
    <ligand>
        <name>a divalent metal cation</name>
        <dbReference type="ChEBI" id="CHEBI:60240"/>
        <label>2</label>
    </ligand>
</feature>
<dbReference type="eggNOG" id="COG0084">
    <property type="taxonomic scope" value="Bacteria"/>
</dbReference>
<dbReference type="EMBL" id="CP003281">
    <property type="protein sequence ID" value="AFL83512.1"/>
    <property type="molecule type" value="Genomic_DNA"/>
</dbReference>
<dbReference type="HOGENOM" id="CLU_031506_6_0_10"/>
<feature type="binding site" evidence="1">
    <location>
        <position position="173"/>
    </location>
    <ligand>
        <name>a divalent metal cation</name>
        <dbReference type="ChEBI" id="CHEBI:60240"/>
        <label>1</label>
    </ligand>
</feature>
<evidence type="ECO:0000313" key="2">
    <source>
        <dbReference type="EMBL" id="AFL83512.1"/>
    </source>
</evidence>